<sequence>MFTTKKLLFFFFTTIIIYLLYTHFTTGENDFNRTVKSIRKHIPPVLQNASDVNSGKASNHSQCPQGNIITVGTTTYSGLGNKIWEYMSVFSAYNLYRNTFNLQAFVPQEIKQKVEKIFDSISLPVIEDIPMDCHIQQRQNITIDYHSLISEDKVPKNEKILIHLLKWSAKYEFVVPFGFENIKKELRFKKKLVEKAQQKLHEIKKKFYNADESDVVFVGMHYRGTDMIKMMRRELKDKFFEPPSCEYYNAAITYFQQKYKKAIFILITIDFAWLDKNKKCLKHDINLVTNPVHPQSAINDLILLSHCNHSITAYGTYSTTAALFAGGTTFVYDLGIPLDFDGPTLTMGLAEMLSNWYKIGNNGRLVSSLHIGK</sequence>
<keyword evidence="3" id="KW-0735">Signal-anchor</keyword>
<keyword evidence="1 3" id="KW-0328">Glycosyltransferase</keyword>
<feature type="transmembrane region" description="Helical" evidence="3">
    <location>
        <begin position="7"/>
        <end position="24"/>
    </location>
</feature>
<gene>
    <name evidence="6" type="primary">LOC108734597</name>
</gene>
<keyword evidence="4" id="KW-0175">Coiled coil</keyword>
<protein>
    <recommendedName>
        <fullName evidence="3">L-Fucosyltransferase</fullName>
        <ecNumber evidence="3">2.4.1.-</ecNumber>
    </recommendedName>
</protein>
<dbReference type="GeneID" id="108734597"/>
<feature type="coiled-coil region" evidence="4">
    <location>
        <begin position="179"/>
        <end position="206"/>
    </location>
</feature>
<evidence type="ECO:0000313" key="6">
    <source>
        <dbReference type="RefSeq" id="XP_025833117.1"/>
    </source>
</evidence>
<name>A0A7F5RAX9_AGRPL</name>
<dbReference type="InParanoid" id="A0A7F5RAX9"/>
<keyword evidence="3" id="KW-0472">Membrane</keyword>
<proteinExistence type="inferred from homology"/>
<dbReference type="Proteomes" id="UP000192223">
    <property type="component" value="Unplaced"/>
</dbReference>
<dbReference type="Pfam" id="PF01531">
    <property type="entry name" value="Glyco_transf_11"/>
    <property type="match status" value="1"/>
</dbReference>
<dbReference type="PANTHER" id="PTHR11927">
    <property type="entry name" value="GALACTOSIDE 2-L-FUCOSYLTRANSFERASE"/>
    <property type="match status" value="1"/>
</dbReference>
<keyword evidence="3" id="KW-0325">Glycoprotein</keyword>
<comment type="pathway">
    <text evidence="3">Protein modification; protein glycosylation.</text>
</comment>
<keyword evidence="3" id="KW-1133">Transmembrane helix</keyword>
<dbReference type="KEGG" id="apln:108734597"/>
<comment type="similarity">
    <text evidence="3">Belongs to the glycosyltransferase 11 family.</text>
</comment>
<evidence type="ECO:0000256" key="2">
    <source>
        <dbReference type="ARBA" id="ARBA00022679"/>
    </source>
</evidence>
<accession>A0A7F5RAX9</accession>
<dbReference type="GO" id="GO:0008107">
    <property type="term" value="F:galactoside 2-alpha-L-fucosyltransferase activity"/>
    <property type="evidence" value="ECO:0007669"/>
    <property type="project" value="InterPro"/>
</dbReference>
<organism evidence="5 6">
    <name type="scientific">Agrilus planipennis</name>
    <name type="common">Emerald ash borer</name>
    <name type="synonym">Agrilus marcopoli</name>
    <dbReference type="NCBI Taxonomy" id="224129"/>
    <lineage>
        <taxon>Eukaryota</taxon>
        <taxon>Metazoa</taxon>
        <taxon>Ecdysozoa</taxon>
        <taxon>Arthropoda</taxon>
        <taxon>Hexapoda</taxon>
        <taxon>Insecta</taxon>
        <taxon>Pterygota</taxon>
        <taxon>Neoptera</taxon>
        <taxon>Endopterygota</taxon>
        <taxon>Coleoptera</taxon>
        <taxon>Polyphaga</taxon>
        <taxon>Elateriformia</taxon>
        <taxon>Buprestoidea</taxon>
        <taxon>Buprestidae</taxon>
        <taxon>Agrilinae</taxon>
        <taxon>Agrilus</taxon>
    </lineage>
</organism>
<dbReference type="AlphaFoldDB" id="A0A7F5RAX9"/>
<dbReference type="InterPro" id="IPR002516">
    <property type="entry name" value="Glyco_trans_11"/>
</dbReference>
<evidence type="ECO:0000256" key="4">
    <source>
        <dbReference type="SAM" id="Coils"/>
    </source>
</evidence>
<keyword evidence="2 3" id="KW-0808">Transferase</keyword>
<keyword evidence="3" id="KW-0333">Golgi apparatus</keyword>
<comment type="subcellular location">
    <subcellularLocation>
        <location evidence="3">Golgi apparatus</location>
        <location evidence="3">Golgi stack membrane</location>
        <topology evidence="3">Single-pass type II membrane protein</topology>
    </subcellularLocation>
</comment>
<dbReference type="PANTHER" id="PTHR11927:SF9">
    <property type="entry name" value="L-FUCOSYLTRANSFERASE"/>
    <property type="match status" value="1"/>
</dbReference>
<keyword evidence="5" id="KW-1185">Reference proteome</keyword>
<dbReference type="RefSeq" id="XP_025833117.1">
    <property type="nucleotide sequence ID" value="XM_025977332.1"/>
</dbReference>
<dbReference type="UniPathway" id="UPA00378"/>
<dbReference type="OrthoDB" id="3226at2759"/>
<reference evidence="6" key="1">
    <citation type="submission" date="2025-08" db="UniProtKB">
        <authorList>
            <consortium name="RefSeq"/>
        </authorList>
    </citation>
    <scope>IDENTIFICATION</scope>
    <source>
        <tissue evidence="6">Entire body</tissue>
    </source>
</reference>
<evidence type="ECO:0000256" key="1">
    <source>
        <dbReference type="ARBA" id="ARBA00022676"/>
    </source>
</evidence>
<dbReference type="EC" id="2.4.1.-" evidence="3"/>
<evidence type="ECO:0000313" key="5">
    <source>
        <dbReference type="Proteomes" id="UP000192223"/>
    </source>
</evidence>
<evidence type="ECO:0000256" key="3">
    <source>
        <dbReference type="RuleBase" id="RU363129"/>
    </source>
</evidence>
<keyword evidence="3" id="KW-0812">Transmembrane</keyword>
<dbReference type="GO" id="GO:0005975">
    <property type="term" value="P:carbohydrate metabolic process"/>
    <property type="evidence" value="ECO:0007669"/>
    <property type="project" value="InterPro"/>
</dbReference>
<dbReference type="GO" id="GO:0032580">
    <property type="term" value="C:Golgi cisterna membrane"/>
    <property type="evidence" value="ECO:0007669"/>
    <property type="project" value="UniProtKB-SubCell"/>
</dbReference>